<dbReference type="Gene3D" id="3.30.70.260">
    <property type="match status" value="1"/>
</dbReference>
<dbReference type="Gene3D" id="3.40.190.10">
    <property type="entry name" value="Periplasmic binding protein-like II"/>
    <property type="match status" value="2"/>
</dbReference>
<comment type="catalytic activity">
    <reaction evidence="18">
        <text>prephenate + H(+) = 3-phenylpyruvate + CO2 + H2O</text>
        <dbReference type="Rhea" id="RHEA:21648"/>
        <dbReference type="ChEBI" id="CHEBI:15377"/>
        <dbReference type="ChEBI" id="CHEBI:15378"/>
        <dbReference type="ChEBI" id="CHEBI:16526"/>
        <dbReference type="ChEBI" id="CHEBI:18005"/>
        <dbReference type="ChEBI" id="CHEBI:29934"/>
        <dbReference type="EC" id="4.2.1.51"/>
    </reaction>
</comment>
<evidence type="ECO:0000256" key="4">
    <source>
        <dbReference type="ARBA" id="ARBA00004741"/>
    </source>
</evidence>
<dbReference type="UniPathway" id="UPA00121">
    <property type="reaction ID" value="UER00345"/>
</dbReference>
<proteinExistence type="predicted"/>
<dbReference type="GO" id="GO:0004106">
    <property type="term" value="F:chorismate mutase activity"/>
    <property type="evidence" value="ECO:0007669"/>
    <property type="project" value="UniProtKB-EC"/>
</dbReference>
<dbReference type="SUPFAM" id="SSF55021">
    <property type="entry name" value="ACT-like"/>
    <property type="match status" value="1"/>
</dbReference>
<dbReference type="InterPro" id="IPR001086">
    <property type="entry name" value="Preph_deHydtase"/>
</dbReference>
<dbReference type="CDD" id="cd13630">
    <property type="entry name" value="PBP2_PDT_1"/>
    <property type="match status" value="1"/>
</dbReference>
<dbReference type="FunFam" id="3.30.70.260:FF:000012">
    <property type="entry name" value="Prephenate dehydratase"/>
    <property type="match status" value="1"/>
</dbReference>
<evidence type="ECO:0000256" key="2">
    <source>
        <dbReference type="ARBA" id="ARBA00002364"/>
    </source>
</evidence>
<evidence type="ECO:0000256" key="19">
    <source>
        <dbReference type="PIRSR" id="PIRSR001500-2"/>
    </source>
</evidence>
<evidence type="ECO:0000256" key="10">
    <source>
        <dbReference type="ARBA" id="ARBA00022605"/>
    </source>
</evidence>
<reference evidence="23" key="1">
    <citation type="submission" date="2020-12" db="EMBL/GenBank/DDBJ databases">
        <title>Geomonas sp. Red875, isolated from river sediment.</title>
        <authorList>
            <person name="Xu Z."/>
            <person name="Zhang Z."/>
            <person name="Masuda Y."/>
            <person name="Itoh H."/>
            <person name="Senoo K."/>
        </authorList>
    </citation>
    <scope>NUCLEOTIDE SEQUENCE</scope>
    <source>
        <strain evidence="23">Red875</strain>
    </source>
</reference>
<dbReference type="PROSITE" id="PS00858">
    <property type="entry name" value="PREPHENATE_DEHYDR_2"/>
    <property type="match status" value="1"/>
</dbReference>
<dbReference type="InterPro" id="IPR018528">
    <property type="entry name" value="Preph_deHydtase_CS"/>
</dbReference>
<dbReference type="GO" id="GO:0005737">
    <property type="term" value="C:cytoplasm"/>
    <property type="evidence" value="ECO:0007669"/>
    <property type="project" value="UniProtKB-SubCell"/>
</dbReference>
<accession>A0A8J7M1E4</accession>
<evidence type="ECO:0000256" key="15">
    <source>
        <dbReference type="ARBA" id="ARBA00023268"/>
    </source>
</evidence>
<dbReference type="EC" id="5.4.99.5" evidence="6"/>
<evidence type="ECO:0000259" key="20">
    <source>
        <dbReference type="PROSITE" id="PS51168"/>
    </source>
</evidence>
<dbReference type="AlphaFoldDB" id="A0A8J7M1E4"/>
<evidence type="ECO:0000256" key="16">
    <source>
        <dbReference type="ARBA" id="ARBA00031175"/>
    </source>
</evidence>
<evidence type="ECO:0000256" key="5">
    <source>
        <dbReference type="ARBA" id="ARBA00004817"/>
    </source>
</evidence>
<evidence type="ECO:0000256" key="11">
    <source>
        <dbReference type="ARBA" id="ARBA00023141"/>
    </source>
</evidence>
<keyword evidence="12" id="KW-0584">Phenylalanine biosynthesis</keyword>
<evidence type="ECO:0000256" key="6">
    <source>
        <dbReference type="ARBA" id="ARBA00012404"/>
    </source>
</evidence>
<keyword evidence="14 23" id="KW-0456">Lyase</keyword>
<comment type="pathway">
    <text evidence="5">Metabolic intermediate biosynthesis; prephenate biosynthesis; prephenate from chorismate: step 1/1.</text>
</comment>
<keyword evidence="15" id="KW-0511">Multifunctional enzyme</keyword>
<evidence type="ECO:0000313" key="23">
    <source>
        <dbReference type="EMBL" id="MBJ6726872.1"/>
    </source>
</evidence>
<dbReference type="InterPro" id="IPR008242">
    <property type="entry name" value="Chor_mutase/pphenate_deHydtase"/>
</dbReference>
<feature type="domain" description="ACT" evidence="22">
    <location>
        <begin position="298"/>
        <end position="375"/>
    </location>
</feature>
<comment type="pathway">
    <text evidence="4">Amino-acid biosynthesis; L-phenylalanine biosynthesis; phenylpyruvate from prephenate: step 1/1.</text>
</comment>
<dbReference type="EC" id="4.2.1.51" evidence="7"/>
<evidence type="ECO:0000256" key="7">
    <source>
        <dbReference type="ARBA" id="ARBA00013147"/>
    </source>
</evidence>
<evidence type="ECO:0000256" key="8">
    <source>
        <dbReference type="ARBA" id="ARBA00014401"/>
    </source>
</evidence>
<evidence type="ECO:0000256" key="9">
    <source>
        <dbReference type="ARBA" id="ARBA00022490"/>
    </source>
</evidence>
<dbReference type="SUPFAM" id="SSF53850">
    <property type="entry name" value="Periplasmic binding protein-like II"/>
    <property type="match status" value="1"/>
</dbReference>
<keyword evidence="24" id="KW-1185">Reference proteome</keyword>
<comment type="subcellular location">
    <subcellularLocation>
        <location evidence="3">Cytoplasm</location>
    </subcellularLocation>
</comment>
<evidence type="ECO:0000256" key="12">
    <source>
        <dbReference type="ARBA" id="ARBA00023222"/>
    </source>
</evidence>
<keyword evidence="9" id="KW-0963">Cytoplasm</keyword>
<dbReference type="InterPro" id="IPR002912">
    <property type="entry name" value="ACT_dom"/>
</dbReference>
<protein>
    <recommendedName>
        <fullName evidence="8">Bifunctional chorismate mutase/prephenate dehydratase</fullName>
        <ecNumber evidence="7">4.2.1.51</ecNumber>
        <ecNumber evidence="6">5.4.99.5</ecNumber>
    </recommendedName>
    <alternativeName>
        <fullName evidence="17">Chorismate mutase-prephenate dehydratase</fullName>
    </alternativeName>
    <alternativeName>
        <fullName evidence="16">p-protein</fullName>
    </alternativeName>
</protein>
<evidence type="ECO:0000259" key="22">
    <source>
        <dbReference type="PROSITE" id="PS51671"/>
    </source>
</evidence>
<dbReference type="PANTHER" id="PTHR21022:SF19">
    <property type="entry name" value="PREPHENATE DEHYDRATASE-RELATED"/>
    <property type="match status" value="1"/>
</dbReference>
<dbReference type="SMART" id="SM00830">
    <property type="entry name" value="CM_2"/>
    <property type="match status" value="1"/>
</dbReference>
<dbReference type="InterPro" id="IPR002701">
    <property type="entry name" value="CM_II_prokaryot"/>
</dbReference>
<comment type="caution">
    <text evidence="23">The sequence shown here is derived from an EMBL/GenBank/DDBJ whole genome shotgun (WGS) entry which is preliminary data.</text>
</comment>
<dbReference type="SUPFAM" id="SSF48600">
    <property type="entry name" value="Chorismate mutase II"/>
    <property type="match status" value="1"/>
</dbReference>
<dbReference type="NCBIfam" id="NF008865">
    <property type="entry name" value="PRK11898.1"/>
    <property type="match status" value="1"/>
</dbReference>
<dbReference type="Proteomes" id="UP000636888">
    <property type="component" value="Unassembled WGS sequence"/>
</dbReference>
<evidence type="ECO:0000259" key="21">
    <source>
        <dbReference type="PROSITE" id="PS51171"/>
    </source>
</evidence>
<keyword evidence="13" id="KW-0413">Isomerase</keyword>
<dbReference type="PROSITE" id="PS51671">
    <property type="entry name" value="ACT"/>
    <property type="match status" value="1"/>
</dbReference>
<dbReference type="InterPro" id="IPR036263">
    <property type="entry name" value="Chorismate_II_sf"/>
</dbReference>
<comment type="catalytic activity">
    <reaction evidence="1">
        <text>chorismate = prephenate</text>
        <dbReference type="Rhea" id="RHEA:13897"/>
        <dbReference type="ChEBI" id="CHEBI:29748"/>
        <dbReference type="ChEBI" id="CHEBI:29934"/>
        <dbReference type="EC" id="5.4.99.5"/>
    </reaction>
</comment>
<dbReference type="GO" id="GO:0009094">
    <property type="term" value="P:L-phenylalanine biosynthetic process"/>
    <property type="evidence" value="ECO:0007669"/>
    <property type="project" value="UniProtKB-UniPathway"/>
</dbReference>
<dbReference type="UniPathway" id="UPA00120">
    <property type="reaction ID" value="UER00203"/>
</dbReference>
<feature type="site" description="Essential for prephenate dehydratase activity" evidence="19">
    <location>
        <position position="279"/>
    </location>
</feature>
<evidence type="ECO:0000256" key="14">
    <source>
        <dbReference type="ARBA" id="ARBA00023239"/>
    </source>
</evidence>
<gene>
    <name evidence="23" type="primary">pheA</name>
    <name evidence="23" type="ORF">JFN93_19355</name>
</gene>
<dbReference type="Pfam" id="PF01842">
    <property type="entry name" value="ACT"/>
    <property type="match status" value="1"/>
</dbReference>
<dbReference type="EMBL" id="JAEMHM010000018">
    <property type="protein sequence ID" value="MBJ6726872.1"/>
    <property type="molecule type" value="Genomic_DNA"/>
</dbReference>
<dbReference type="FunFam" id="3.40.190.10:FF:000029">
    <property type="entry name" value="Chorismate mutase/Prephenate dehydratase"/>
    <property type="match status" value="1"/>
</dbReference>
<dbReference type="PROSITE" id="PS00857">
    <property type="entry name" value="PREPHENATE_DEHYDR_1"/>
    <property type="match status" value="1"/>
</dbReference>
<evidence type="ECO:0000256" key="1">
    <source>
        <dbReference type="ARBA" id="ARBA00000824"/>
    </source>
</evidence>
<feature type="domain" description="Chorismate mutase" evidence="20">
    <location>
        <begin position="21"/>
        <end position="111"/>
    </location>
</feature>
<dbReference type="Pfam" id="PF01817">
    <property type="entry name" value="CM_2"/>
    <property type="match status" value="1"/>
</dbReference>
<dbReference type="PROSITE" id="PS51171">
    <property type="entry name" value="PREPHENATE_DEHYDR_3"/>
    <property type="match status" value="1"/>
</dbReference>
<comment type="function">
    <text evidence="2">Catalyzes the Claisen rearrangement of chorismate to prephenate and the decarboxylation/dehydration of prephenate to phenylpyruvate.</text>
</comment>
<dbReference type="Gene3D" id="1.20.59.10">
    <property type="entry name" value="Chorismate mutase"/>
    <property type="match status" value="1"/>
</dbReference>
<dbReference type="PROSITE" id="PS51168">
    <property type="entry name" value="CHORISMATE_MUT_2"/>
    <property type="match status" value="1"/>
</dbReference>
<organism evidence="23 24">
    <name type="scientific">Geomesophilobacter sediminis</name>
    <dbReference type="NCBI Taxonomy" id="2798584"/>
    <lineage>
        <taxon>Bacteria</taxon>
        <taxon>Pseudomonadati</taxon>
        <taxon>Thermodesulfobacteriota</taxon>
        <taxon>Desulfuromonadia</taxon>
        <taxon>Geobacterales</taxon>
        <taxon>Geobacteraceae</taxon>
        <taxon>Geomesophilobacter</taxon>
    </lineage>
</organism>
<dbReference type="NCBIfam" id="TIGR01807">
    <property type="entry name" value="CM_P2"/>
    <property type="match status" value="1"/>
</dbReference>
<keyword evidence="11" id="KW-0057">Aromatic amino acid biosynthesis</keyword>
<dbReference type="Pfam" id="PF00800">
    <property type="entry name" value="PDT"/>
    <property type="match status" value="1"/>
</dbReference>
<evidence type="ECO:0000256" key="13">
    <source>
        <dbReference type="ARBA" id="ARBA00023235"/>
    </source>
</evidence>
<dbReference type="CDD" id="cd04905">
    <property type="entry name" value="ACT_CM-PDT"/>
    <property type="match status" value="1"/>
</dbReference>
<dbReference type="InterPro" id="IPR045865">
    <property type="entry name" value="ACT-like_dom_sf"/>
</dbReference>
<dbReference type="GO" id="GO:0004664">
    <property type="term" value="F:prephenate dehydratase activity"/>
    <property type="evidence" value="ECO:0007669"/>
    <property type="project" value="UniProtKB-EC"/>
</dbReference>
<dbReference type="PANTHER" id="PTHR21022">
    <property type="entry name" value="PREPHENATE DEHYDRATASE P PROTEIN"/>
    <property type="match status" value="1"/>
</dbReference>
<evidence type="ECO:0000256" key="17">
    <source>
        <dbReference type="ARBA" id="ARBA00031520"/>
    </source>
</evidence>
<dbReference type="InterPro" id="IPR010957">
    <property type="entry name" value="G/b/e-P-prot_chorismate_mutase"/>
</dbReference>
<dbReference type="FunFam" id="3.40.190.10:FF:000034">
    <property type="entry name" value="Chorismate mutase/prephenate dehydratase"/>
    <property type="match status" value="1"/>
</dbReference>
<dbReference type="PIRSF" id="PIRSF001500">
    <property type="entry name" value="Chor_mut_pdt_Ppr"/>
    <property type="match status" value="1"/>
</dbReference>
<keyword evidence="10" id="KW-0028">Amino-acid biosynthesis</keyword>
<evidence type="ECO:0000256" key="3">
    <source>
        <dbReference type="ARBA" id="ARBA00004496"/>
    </source>
</evidence>
<dbReference type="InterPro" id="IPR036979">
    <property type="entry name" value="CM_dom_sf"/>
</dbReference>
<evidence type="ECO:0000313" key="24">
    <source>
        <dbReference type="Proteomes" id="UP000636888"/>
    </source>
</evidence>
<dbReference type="GO" id="GO:0046417">
    <property type="term" value="P:chorismate metabolic process"/>
    <property type="evidence" value="ECO:0007669"/>
    <property type="project" value="InterPro"/>
</dbReference>
<feature type="domain" description="Prephenate dehydratase" evidence="21">
    <location>
        <begin position="111"/>
        <end position="286"/>
    </location>
</feature>
<name>A0A8J7M1E4_9BACT</name>
<sequence>MAYRYVLYRTFTSARKVTESVSDKPTLANLRQEIDAIDDKILELLNQRATLVMQVGALKTQTKSDFHVPSREREIYERLTANNPGPFPSEGVRGVFREIISASLALESPMRVAFLGPSATFSHLAAMQQFGLSAELSPERSIPAVFEAVQKGEAYYGLVPVENSTEGVISHTLDMFMESDLKINAEVLLEVSHFLLSRTGRIEDVKKVYSHPQPLAQCRKWLATNLPNIPLVDVASTTLAAQIVTEDYTAAAIASEYAASLYNLKVVKARIEDQVNNFTRFLVVGRKFADRSGDDKTSLMFSVKDEPGILHRMLVPFASRGINLTKIESRPLKGKAWEYIFYLDLSGHISDPQVAEAVQELSSCCQFVKVLGSYPRAK</sequence>
<evidence type="ECO:0000256" key="18">
    <source>
        <dbReference type="ARBA" id="ARBA00047848"/>
    </source>
</evidence>